<dbReference type="RefSeq" id="WP_143332792.1">
    <property type="nucleotide sequence ID" value="NZ_AP019697.1"/>
</dbReference>
<dbReference type="PROSITE" id="PS51257">
    <property type="entry name" value="PROKAR_LIPOPROTEIN"/>
    <property type="match status" value="1"/>
</dbReference>
<evidence type="ECO:0008006" key="3">
    <source>
        <dbReference type="Google" id="ProtNLM"/>
    </source>
</evidence>
<protein>
    <recommendedName>
        <fullName evidence="3">Lipoprotein</fullName>
    </recommendedName>
</protein>
<dbReference type="Proteomes" id="UP000320585">
    <property type="component" value="Chromosome"/>
</dbReference>
<evidence type="ECO:0000313" key="1">
    <source>
        <dbReference type="EMBL" id="BBK25772.1"/>
    </source>
</evidence>
<sequence length="155" mass="17237">MTELARESWKKALSFLLVLVAVFMMAGCGNTQSLSFKTPAGEKLEVKLDTKDDYSMEYTSDSLIVHQAKKVMLTCAFLTKAQKAQLLDRVNEMGVADIYKQDGETFSYGMAGPQGLVNYYIEPIGNDTYLYAATYLPYDALTEAVSRLHFSVAKS</sequence>
<evidence type="ECO:0000313" key="2">
    <source>
        <dbReference type="Proteomes" id="UP000320585"/>
    </source>
</evidence>
<gene>
    <name evidence="1" type="ORF">Dia5BBH33_17070</name>
</gene>
<dbReference type="OrthoDB" id="9978808at2"/>
<proteinExistence type="predicted"/>
<dbReference type="KEGG" id="dho:Dia5BBH33_17070"/>
<dbReference type="GeneID" id="92716925"/>
<keyword evidence="2" id="KW-1185">Reference proteome</keyword>
<name>A0A8D4UVN1_9FIRM</name>
<accession>A0A8D4UVN1</accession>
<dbReference type="EMBL" id="AP019697">
    <property type="protein sequence ID" value="BBK25772.1"/>
    <property type="molecule type" value="Genomic_DNA"/>
</dbReference>
<dbReference type="AlphaFoldDB" id="A0A8D4UVN1"/>
<organism evidence="1 2">
    <name type="scientific">Dialister hominis</name>
    <dbReference type="NCBI Taxonomy" id="2582419"/>
    <lineage>
        <taxon>Bacteria</taxon>
        <taxon>Bacillati</taxon>
        <taxon>Bacillota</taxon>
        <taxon>Negativicutes</taxon>
        <taxon>Veillonellales</taxon>
        <taxon>Veillonellaceae</taxon>
        <taxon>Dialister</taxon>
    </lineage>
</organism>
<reference evidence="2" key="1">
    <citation type="submission" date="2019-05" db="EMBL/GenBank/DDBJ databases">
        <title>Complete genome sequencing of Dialister sp. strain 5BBH33.</title>
        <authorList>
            <person name="Sakamoto M."/>
            <person name="Murakami T."/>
            <person name="Mori H."/>
        </authorList>
    </citation>
    <scope>NUCLEOTIDE SEQUENCE [LARGE SCALE GENOMIC DNA]</scope>
    <source>
        <strain evidence="2">5BBH33</strain>
    </source>
</reference>